<protein>
    <submittedName>
        <fullName evidence="2">Glycosyltransferase</fullName>
        <ecNumber evidence="2">2.4.-.-</ecNumber>
    </submittedName>
</protein>
<dbReference type="Proteomes" id="UP001378956">
    <property type="component" value="Unassembled WGS sequence"/>
</dbReference>
<accession>A0ABU8NJW1</accession>
<keyword evidence="2" id="KW-0808">Transferase</keyword>
<dbReference type="PANTHER" id="PTHR22916">
    <property type="entry name" value="GLYCOSYLTRANSFERASE"/>
    <property type="match status" value="1"/>
</dbReference>
<dbReference type="EMBL" id="JBBEUB010000002">
    <property type="protein sequence ID" value="MEJ2902531.1"/>
    <property type="molecule type" value="Genomic_DNA"/>
</dbReference>
<dbReference type="EC" id="2.4.-.-" evidence="2"/>
<dbReference type="Gene3D" id="3.40.50.150">
    <property type="entry name" value="Vaccinia Virus protein VP39"/>
    <property type="match status" value="1"/>
</dbReference>
<feature type="domain" description="Glycosyltransferase 2-like" evidence="1">
    <location>
        <begin position="6"/>
        <end position="123"/>
    </location>
</feature>
<evidence type="ECO:0000313" key="2">
    <source>
        <dbReference type="EMBL" id="MEJ2902531.1"/>
    </source>
</evidence>
<organism evidence="2 3">
    <name type="scientific">Pedobacter panaciterrae</name>
    <dbReference type="NCBI Taxonomy" id="363849"/>
    <lineage>
        <taxon>Bacteria</taxon>
        <taxon>Pseudomonadati</taxon>
        <taxon>Bacteroidota</taxon>
        <taxon>Sphingobacteriia</taxon>
        <taxon>Sphingobacteriales</taxon>
        <taxon>Sphingobacteriaceae</taxon>
        <taxon>Pedobacter</taxon>
    </lineage>
</organism>
<dbReference type="PANTHER" id="PTHR22916:SF3">
    <property type="entry name" value="UDP-GLCNAC:BETAGAL BETA-1,3-N-ACETYLGLUCOSAMINYLTRANSFERASE-LIKE PROTEIN 1"/>
    <property type="match status" value="1"/>
</dbReference>
<dbReference type="SUPFAM" id="SSF53448">
    <property type="entry name" value="Nucleotide-diphospho-sugar transferases"/>
    <property type="match status" value="1"/>
</dbReference>
<dbReference type="Pfam" id="PF00535">
    <property type="entry name" value="Glycos_transf_2"/>
    <property type="match status" value="1"/>
</dbReference>
<name>A0ABU8NJW1_9SPHI</name>
<evidence type="ECO:0000259" key="1">
    <source>
        <dbReference type="Pfam" id="PF00535"/>
    </source>
</evidence>
<comment type="caution">
    <text evidence="2">The sequence shown here is derived from an EMBL/GenBank/DDBJ whole genome shotgun (WGS) entry which is preliminary data.</text>
</comment>
<dbReference type="Gene3D" id="3.90.550.10">
    <property type="entry name" value="Spore Coat Polysaccharide Biosynthesis Protein SpsA, Chain A"/>
    <property type="match status" value="1"/>
</dbReference>
<dbReference type="InterPro" id="IPR029044">
    <property type="entry name" value="Nucleotide-diphossugar_trans"/>
</dbReference>
<dbReference type="GO" id="GO:0016757">
    <property type="term" value="F:glycosyltransferase activity"/>
    <property type="evidence" value="ECO:0007669"/>
    <property type="project" value="UniProtKB-KW"/>
</dbReference>
<dbReference type="InterPro" id="IPR001173">
    <property type="entry name" value="Glyco_trans_2-like"/>
</dbReference>
<dbReference type="RefSeq" id="WP_288879310.1">
    <property type="nucleotide sequence ID" value="NZ_CBFGNQ010000002.1"/>
</dbReference>
<proteinExistence type="predicted"/>
<keyword evidence="2" id="KW-0328">Glycosyltransferase</keyword>
<dbReference type="SUPFAM" id="SSF53335">
    <property type="entry name" value="S-adenosyl-L-methionine-dependent methyltransferases"/>
    <property type="match status" value="1"/>
</dbReference>
<dbReference type="CDD" id="cd00761">
    <property type="entry name" value="Glyco_tranf_GTA_type"/>
    <property type="match status" value="1"/>
</dbReference>
<gene>
    <name evidence="2" type="ORF">WAE58_08835</name>
</gene>
<sequence>MLPLVSCVMPTFNRRYFIPHAIKYFHRQEYQNKELIIIDDGSDCIRDLVPEVDNIKYIRLDHQISLGAKLNIACKHASGSIIVNWDDDDWYANYRIKYQVEELKERNADICGINNLLYYDLLKKEAFQYRYPPDQRKWLLGSSLCYQRSYWEKNQYKDINVGVDGLFVWAASPEKVTALTDSKMSVHMIHDQNISLKKTSGDWWHPYPVMDIERIMNFDLKYYPKHAQTASDKWNLKNVRKQLKNVYACLVHESLDCVIDMVRNLHFQDPSSSIVIFNSNADLKLNSCSFPFEEFGAVVNPTVIPVAHGYLHNFALECMQFALDNFSFDILTIVDSDQLSLQPAYSTFMWDFFSQKSNIGLLSNRPEHITVNNTDVFTSIQAFKEYDLWKPLLKTFKDGESKFVHWSFWPSTVFTYDAVKDLVKLFKTNNILQNIMKHTKIWATEEIILPTMVSLLGYDIELNPCCHDFVKYKKAYTTQELDCAFNDPNAFWVHPINRNYDDTLRKYTRRHLNNYIQKPEETHKEDDKQSLFLPVQVLNEIKQIDGWLSEGEAELLIAFGLKACTQFPNGHLVEVGSYHGKATILLGKLAKSVSDGIKVYSIDPHNGILGSTDQGLQQFEPSLAHFKKNIERANLSETVMSIVDESKNVKWNHPISLLLLDGLHDYLNISNDFRQFASWIEIGGYLAFHDFADYFPDVIAFANELISKKNYQKIQLTDSLLVLKKLN</sequence>
<keyword evidence="3" id="KW-1185">Reference proteome</keyword>
<dbReference type="InterPro" id="IPR029063">
    <property type="entry name" value="SAM-dependent_MTases_sf"/>
</dbReference>
<reference evidence="2 3" key="1">
    <citation type="submission" date="2024-03" db="EMBL/GenBank/DDBJ databases">
        <title>Sequence of Lycoming College Course Isolates.</title>
        <authorList>
            <person name="Plotts O."/>
            <person name="Newman J."/>
        </authorList>
    </citation>
    <scope>NUCLEOTIDE SEQUENCE [LARGE SCALE GENOMIC DNA]</scope>
    <source>
        <strain evidence="2 3">CJB-3</strain>
    </source>
</reference>
<evidence type="ECO:0000313" key="3">
    <source>
        <dbReference type="Proteomes" id="UP001378956"/>
    </source>
</evidence>
<dbReference type="Pfam" id="PF13578">
    <property type="entry name" value="Methyltransf_24"/>
    <property type="match status" value="1"/>
</dbReference>